<organism evidence="2 3">
    <name type="scientific">Halobacillus seohaensis</name>
    <dbReference type="NCBI Taxonomy" id="447421"/>
    <lineage>
        <taxon>Bacteria</taxon>
        <taxon>Bacillati</taxon>
        <taxon>Bacillota</taxon>
        <taxon>Bacilli</taxon>
        <taxon>Bacillales</taxon>
        <taxon>Bacillaceae</taxon>
        <taxon>Halobacillus</taxon>
    </lineage>
</organism>
<keyword evidence="1" id="KW-0812">Transmembrane</keyword>
<gene>
    <name evidence="2" type="ORF">ACFQIC_18515</name>
</gene>
<keyword evidence="1" id="KW-0472">Membrane</keyword>
<evidence type="ECO:0000256" key="1">
    <source>
        <dbReference type="SAM" id="Phobius"/>
    </source>
</evidence>
<dbReference type="GO" id="GO:1990904">
    <property type="term" value="C:ribonucleoprotein complex"/>
    <property type="evidence" value="ECO:0007669"/>
    <property type="project" value="UniProtKB-KW"/>
</dbReference>
<accession>A0ABW2ES54</accession>
<name>A0ABW2ES54_9BACI</name>
<sequence>MSMENYEYYNQHEDTRNLHDKCKKYMYYHVTMTMKDGSSFDGIIENVGMDKVSVLVGEDVMDRESEDEGDIRQYYGGYGRPRRRFRRFRRRDFPLASLAALALLPYVTPYPYYPYYPYPYY</sequence>
<evidence type="ECO:0000313" key="2">
    <source>
        <dbReference type="EMBL" id="MFC7063796.1"/>
    </source>
</evidence>
<reference evidence="3" key="1">
    <citation type="journal article" date="2019" name="Int. J. Syst. Evol. Microbiol.">
        <title>The Global Catalogue of Microorganisms (GCM) 10K type strain sequencing project: providing services to taxonomists for standard genome sequencing and annotation.</title>
        <authorList>
            <consortium name="The Broad Institute Genomics Platform"/>
            <consortium name="The Broad Institute Genome Sequencing Center for Infectious Disease"/>
            <person name="Wu L."/>
            <person name="Ma J."/>
        </authorList>
    </citation>
    <scope>NUCLEOTIDE SEQUENCE [LARGE SCALE GENOMIC DNA]</scope>
    <source>
        <strain evidence="3">CGMCC 4.1621</strain>
    </source>
</reference>
<evidence type="ECO:0000313" key="3">
    <source>
        <dbReference type="Proteomes" id="UP001596410"/>
    </source>
</evidence>
<proteinExistence type="predicted"/>
<feature type="transmembrane region" description="Helical" evidence="1">
    <location>
        <begin position="93"/>
        <end position="113"/>
    </location>
</feature>
<keyword evidence="1" id="KW-1133">Transmembrane helix</keyword>
<dbReference type="EMBL" id="JBHSZV010000055">
    <property type="protein sequence ID" value="MFC7063796.1"/>
    <property type="molecule type" value="Genomic_DNA"/>
</dbReference>
<dbReference type="RefSeq" id="WP_204706070.1">
    <property type="nucleotide sequence ID" value="NZ_JBHSZV010000055.1"/>
</dbReference>
<comment type="caution">
    <text evidence="2">The sequence shown here is derived from an EMBL/GenBank/DDBJ whole genome shotgun (WGS) entry which is preliminary data.</text>
</comment>
<protein>
    <submittedName>
        <fullName evidence="2">Small nuclear ribonucleoprotein</fullName>
    </submittedName>
</protein>
<keyword evidence="3" id="KW-1185">Reference proteome</keyword>
<dbReference type="Proteomes" id="UP001596410">
    <property type="component" value="Unassembled WGS sequence"/>
</dbReference>
<keyword evidence="2" id="KW-0687">Ribonucleoprotein</keyword>